<gene>
    <name evidence="4" type="ORF">CPLU01_06189</name>
</gene>
<evidence type="ECO:0000259" key="3">
    <source>
        <dbReference type="PROSITE" id="PS50013"/>
    </source>
</evidence>
<feature type="compositionally biased region" description="Polar residues" evidence="2">
    <location>
        <begin position="32"/>
        <end position="41"/>
    </location>
</feature>
<evidence type="ECO:0000313" key="4">
    <source>
        <dbReference type="EMBL" id="KAF6832364.1"/>
    </source>
</evidence>
<dbReference type="SUPFAM" id="SSF54160">
    <property type="entry name" value="Chromo domain-like"/>
    <property type="match status" value="1"/>
</dbReference>
<organism evidence="4 5">
    <name type="scientific">Colletotrichum plurivorum</name>
    <dbReference type="NCBI Taxonomy" id="2175906"/>
    <lineage>
        <taxon>Eukaryota</taxon>
        <taxon>Fungi</taxon>
        <taxon>Dikarya</taxon>
        <taxon>Ascomycota</taxon>
        <taxon>Pezizomycotina</taxon>
        <taxon>Sordariomycetes</taxon>
        <taxon>Hypocreomycetidae</taxon>
        <taxon>Glomerellales</taxon>
        <taxon>Glomerellaceae</taxon>
        <taxon>Colletotrichum</taxon>
        <taxon>Colletotrichum orchidearum species complex</taxon>
    </lineage>
</organism>
<dbReference type="Proteomes" id="UP000654918">
    <property type="component" value="Unassembled WGS sequence"/>
</dbReference>
<evidence type="ECO:0000313" key="5">
    <source>
        <dbReference type="Proteomes" id="UP000654918"/>
    </source>
</evidence>
<feature type="compositionally biased region" description="Basic and acidic residues" evidence="2">
    <location>
        <begin position="508"/>
        <end position="517"/>
    </location>
</feature>
<dbReference type="AlphaFoldDB" id="A0A8H6KIY4"/>
<accession>A0A8H6KIY4</accession>
<evidence type="ECO:0000256" key="2">
    <source>
        <dbReference type="SAM" id="MobiDB-lite"/>
    </source>
</evidence>
<feature type="region of interest" description="Disordered" evidence="2">
    <location>
        <begin position="1"/>
        <end position="136"/>
    </location>
</feature>
<comment type="subunit">
    <text evidence="1">Component of the NuA4 histone acetyltransferase complex.</text>
</comment>
<proteinExistence type="predicted"/>
<feature type="region of interest" description="Disordered" evidence="2">
    <location>
        <begin position="450"/>
        <end position="553"/>
    </location>
</feature>
<comment type="caution">
    <text evidence="4">The sequence shown here is derived from an EMBL/GenBank/DDBJ whole genome shotgun (WGS) entry which is preliminary data.</text>
</comment>
<dbReference type="PROSITE" id="PS50013">
    <property type="entry name" value="CHROMO_2"/>
    <property type="match status" value="1"/>
</dbReference>
<dbReference type="InterPro" id="IPR000953">
    <property type="entry name" value="Chromo/chromo_shadow_dom"/>
</dbReference>
<feature type="compositionally biased region" description="Basic and acidic residues" evidence="2">
    <location>
        <begin position="466"/>
        <end position="492"/>
    </location>
</feature>
<feature type="domain" description="Chromo" evidence="3">
    <location>
        <begin position="391"/>
        <end position="450"/>
    </location>
</feature>
<dbReference type="EMBL" id="WIGO01000070">
    <property type="protein sequence ID" value="KAF6832364.1"/>
    <property type="molecule type" value="Genomic_DNA"/>
</dbReference>
<dbReference type="CDD" id="cd00024">
    <property type="entry name" value="CD_CSD"/>
    <property type="match status" value="2"/>
</dbReference>
<name>A0A8H6KIY4_9PEZI</name>
<feature type="compositionally biased region" description="Low complexity" evidence="2">
    <location>
        <begin position="297"/>
        <end position="308"/>
    </location>
</feature>
<keyword evidence="5" id="KW-1185">Reference proteome</keyword>
<evidence type="ECO:0000256" key="1">
    <source>
        <dbReference type="ARBA" id="ARBA00011353"/>
    </source>
</evidence>
<feature type="compositionally biased region" description="Polar residues" evidence="2">
    <location>
        <begin position="8"/>
        <end position="23"/>
    </location>
</feature>
<feature type="region of interest" description="Disordered" evidence="2">
    <location>
        <begin position="194"/>
        <end position="238"/>
    </location>
</feature>
<sequence>MARLSESPAASSSQPGTKRSISLKNGFLASATKPSGSQSPHPNKRLKSLATTAGSPSPADEPPRSQSPSSQRPSSSQAAPLSSPSLPKPFGDTFAYEMDMGGIHASGAPGDSVIAAMSAQPDDDSTPANTAPTAFMGPSIDVAQMSTPTPEPVVPKATSVVSSVKQSVSNVFSGFGASRNGTATANAFTTFEQTIASRKRSREPESEEMPASSEKESENEEADAEAGNVTAEVNDTTIQLGNQFEAEAAADEERAKFPVKEAVEVAAPTASPTDGGEINVTTTPDNADTIEAESTETAEPAAAATTSAVEDEDEDMADDPTNGLFVIEKIYGHRRDPKDKTLFQMHVRWKHDVPSWEPESNIQEDAEDLLFAYWDSVKGGRRAHMADKGLWHALKVEKHRQKAHGAVEVQVAWVGSRDRSWEPEDQVQQYARELLEDYWAAKGGREKHVRAIAVPAKRGRGRGRPRKDAASEAPSKEAEAEKEPAKAVKEPVKVPVKANSRATRKKAAAAEEAREEPAAEPAAEESKAAEAAPADEEEPPRKRGRGRPRKSVP</sequence>
<dbReference type="InterPro" id="IPR016197">
    <property type="entry name" value="Chromo-like_dom_sf"/>
</dbReference>
<dbReference type="Gene3D" id="2.40.50.40">
    <property type="match status" value="2"/>
</dbReference>
<feature type="compositionally biased region" description="Acidic residues" evidence="2">
    <location>
        <begin position="309"/>
        <end position="318"/>
    </location>
</feature>
<feature type="region of interest" description="Disordered" evidence="2">
    <location>
        <begin position="264"/>
        <end position="320"/>
    </location>
</feature>
<feature type="compositionally biased region" description="Low complexity" evidence="2">
    <location>
        <begin position="64"/>
        <end position="85"/>
    </location>
</feature>
<dbReference type="SMART" id="SM00298">
    <property type="entry name" value="CHROMO"/>
    <property type="match status" value="2"/>
</dbReference>
<feature type="compositionally biased region" description="Basic residues" evidence="2">
    <location>
        <begin position="542"/>
        <end position="553"/>
    </location>
</feature>
<dbReference type="GO" id="GO:0006338">
    <property type="term" value="P:chromatin remodeling"/>
    <property type="evidence" value="ECO:0007669"/>
    <property type="project" value="UniProtKB-ARBA"/>
</dbReference>
<protein>
    <submittedName>
        <fullName evidence="4">Chromo domain-containing protein</fullName>
    </submittedName>
</protein>
<reference evidence="4" key="1">
    <citation type="journal article" date="2020" name="Phytopathology">
        <title>Genome Sequence Resources of Colletotrichum truncatum, C. plurivorum, C. musicola, and C. sojae: Four Species Pathogenic to Soybean (Glycine max).</title>
        <authorList>
            <person name="Rogerio F."/>
            <person name="Boufleur T.R."/>
            <person name="Ciampi-Guillardi M."/>
            <person name="Sukno S.A."/>
            <person name="Thon M.R."/>
            <person name="Massola Junior N.S."/>
            <person name="Baroncelli R."/>
        </authorList>
    </citation>
    <scope>NUCLEOTIDE SEQUENCE</scope>
    <source>
        <strain evidence="4">LFN00145</strain>
    </source>
</reference>